<organism evidence="3 4">
    <name type="scientific">Galdieria partita</name>
    <dbReference type="NCBI Taxonomy" id="83374"/>
    <lineage>
        <taxon>Eukaryota</taxon>
        <taxon>Rhodophyta</taxon>
        <taxon>Bangiophyceae</taxon>
        <taxon>Galdieriales</taxon>
        <taxon>Galdieriaceae</taxon>
        <taxon>Galdieria</taxon>
    </lineage>
</organism>
<dbReference type="AlphaFoldDB" id="A0A9C7UNY7"/>
<feature type="coiled-coil region" evidence="1">
    <location>
        <begin position="76"/>
        <end position="103"/>
    </location>
</feature>
<feature type="compositionally biased region" description="Polar residues" evidence="2">
    <location>
        <begin position="1"/>
        <end position="11"/>
    </location>
</feature>
<dbReference type="EMBL" id="BQMJ01000012">
    <property type="protein sequence ID" value="GJQ09952.1"/>
    <property type="molecule type" value="Genomic_DNA"/>
</dbReference>
<evidence type="ECO:0000256" key="1">
    <source>
        <dbReference type="SAM" id="Coils"/>
    </source>
</evidence>
<evidence type="ECO:0000313" key="3">
    <source>
        <dbReference type="EMBL" id="GJQ09952.1"/>
    </source>
</evidence>
<evidence type="ECO:0000313" key="4">
    <source>
        <dbReference type="Proteomes" id="UP001061958"/>
    </source>
</evidence>
<keyword evidence="4" id="KW-1185">Reference proteome</keyword>
<reference evidence="3" key="2">
    <citation type="submission" date="2022-01" db="EMBL/GenBank/DDBJ databases">
        <authorList>
            <person name="Hirooka S."/>
            <person name="Miyagishima S.Y."/>
        </authorList>
    </citation>
    <scope>NUCLEOTIDE SEQUENCE</scope>
    <source>
        <strain evidence="3">NBRC 102759</strain>
    </source>
</reference>
<reference evidence="3" key="1">
    <citation type="journal article" date="2022" name="Proc. Natl. Acad. Sci. U.S.A.">
        <title>Life cycle and functional genomics of the unicellular red alga Galdieria for elucidating algal and plant evolution and industrial use.</title>
        <authorList>
            <person name="Hirooka S."/>
            <person name="Itabashi T."/>
            <person name="Ichinose T.M."/>
            <person name="Onuma R."/>
            <person name="Fujiwara T."/>
            <person name="Yamashita S."/>
            <person name="Jong L.W."/>
            <person name="Tomita R."/>
            <person name="Iwane A.H."/>
            <person name="Miyagishima S.Y."/>
        </authorList>
    </citation>
    <scope>NUCLEOTIDE SEQUENCE</scope>
    <source>
        <strain evidence="3">NBRC 102759</strain>
    </source>
</reference>
<dbReference type="Proteomes" id="UP001061958">
    <property type="component" value="Unassembled WGS sequence"/>
</dbReference>
<evidence type="ECO:0000256" key="2">
    <source>
        <dbReference type="SAM" id="MobiDB-lite"/>
    </source>
</evidence>
<comment type="caution">
    <text evidence="3">The sequence shown here is derived from an EMBL/GenBank/DDBJ whole genome shotgun (WGS) entry which is preliminary data.</text>
</comment>
<sequence length="152" mass="17836">MKSGTDTTDYPQPQLPLKEAQPSARSRAAKSALQQANTILTEQSRLQRIQSKRLYRTELFFALLSAGLAWNLWKTRESYNLCKERTQLELARLKQERDAVQFQLSNIGLSLENQLEPIADYLYDTRFQNTTQVRQKRKEALYKWLQSIFHQV</sequence>
<accession>A0A9C7UNY7</accession>
<proteinExistence type="predicted"/>
<name>A0A9C7UNY7_9RHOD</name>
<protein>
    <submittedName>
        <fullName evidence="3">Uncharacterized protein</fullName>
    </submittedName>
</protein>
<feature type="region of interest" description="Disordered" evidence="2">
    <location>
        <begin position="1"/>
        <end position="27"/>
    </location>
</feature>
<keyword evidence="1" id="KW-0175">Coiled coil</keyword>
<gene>
    <name evidence="3" type="ORF">GpartN1_g1743.t1</name>
</gene>